<keyword evidence="3" id="KW-1133">Transmembrane helix</keyword>
<evidence type="ECO:0000313" key="5">
    <source>
        <dbReference type="EMBL" id="EKR65721.1"/>
    </source>
</evidence>
<dbReference type="InterPro" id="IPR001789">
    <property type="entry name" value="Sig_transdc_resp-reg_receiver"/>
</dbReference>
<dbReference type="CDD" id="cd00156">
    <property type="entry name" value="REC"/>
    <property type="match status" value="1"/>
</dbReference>
<proteinExistence type="predicted"/>
<dbReference type="SUPFAM" id="SSF52172">
    <property type="entry name" value="CheY-like"/>
    <property type="match status" value="1"/>
</dbReference>
<dbReference type="PANTHER" id="PTHR44591:SF3">
    <property type="entry name" value="RESPONSE REGULATORY DOMAIN-CONTAINING PROTEIN"/>
    <property type="match status" value="1"/>
</dbReference>
<dbReference type="Gene3D" id="3.40.50.2300">
    <property type="match status" value="1"/>
</dbReference>
<protein>
    <submittedName>
        <fullName evidence="5">Response regulator receiver domain protein</fullName>
    </submittedName>
</protein>
<dbReference type="RefSeq" id="WP_004497105.1">
    <property type="nucleotide sequence ID" value="NZ_AFLV02000014.1"/>
</dbReference>
<dbReference type="AlphaFoldDB" id="A0A828Z6Y7"/>
<evidence type="ECO:0000256" key="2">
    <source>
        <dbReference type="PROSITE-ProRule" id="PRU00169"/>
    </source>
</evidence>
<dbReference type="GO" id="GO:0000160">
    <property type="term" value="P:phosphorelay signal transduction system"/>
    <property type="evidence" value="ECO:0007669"/>
    <property type="project" value="InterPro"/>
</dbReference>
<keyword evidence="3" id="KW-0812">Transmembrane</keyword>
<evidence type="ECO:0000259" key="4">
    <source>
        <dbReference type="PROSITE" id="PS50110"/>
    </source>
</evidence>
<comment type="caution">
    <text evidence="5">The sequence shown here is derived from an EMBL/GenBank/DDBJ whole genome shotgun (WGS) entry which is preliminary data.</text>
</comment>
<keyword evidence="1 2" id="KW-0597">Phosphoprotein</keyword>
<dbReference type="Pfam" id="PF00072">
    <property type="entry name" value="Response_reg"/>
    <property type="match status" value="1"/>
</dbReference>
<evidence type="ECO:0000256" key="1">
    <source>
        <dbReference type="ARBA" id="ARBA00022553"/>
    </source>
</evidence>
<gene>
    <name evidence="5" type="ORF">LEP1GSC036_4712</name>
</gene>
<organism evidence="5 6">
    <name type="scientific">Leptospira weilii str. 2006001853</name>
    <dbReference type="NCBI Taxonomy" id="1001589"/>
    <lineage>
        <taxon>Bacteria</taxon>
        <taxon>Pseudomonadati</taxon>
        <taxon>Spirochaetota</taxon>
        <taxon>Spirochaetia</taxon>
        <taxon>Leptospirales</taxon>
        <taxon>Leptospiraceae</taxon>
        <taxon>Leptospira</taxon>
    </lineage>
</organism>
<dbReference type="PROSITE" id="PS50110">
    <property type="entry name" value="RESPONSE_REGULATORY"/>
    <property type="match status" value="1"/>
</dbReference>
<evidence type="ECO:0000256" key="3">
    <source>
        <dbReference type="SAM" id="Phobius"/>
    </source>
</evidence>
<dbReference type="GeneID" id="61114029"/>
<evidence type="ECO:0000313" key="6">
    <source>
        <dbReference type="Proteomes" id="UP000001338"/>
    </source>
</evidence>
<dbReference type="InterPro" id="IPR050595">
    <property type="entry name" value="Bact_response_regulator"/>
</dbReference>
<dbReference type="PANTHER" id="PTHR44591">
    <property type="entry name" value="STRESS RESPONSE REGULATOR PROTEIN 1"/>
    <property type="match status" value="1"/>
</dbReference>
<accession>A0A828Z6Y7</accession>
<name>A0A828Z6Y7_9LEPT</name>
<feature type="transmembrane region" description="Helical" evidence="3">
    <location>
        <begin position="92"/>
        <end position="110"/>
    </location>
</feature>
<reference evidence="5 6" key="1">
    <citation type="submission" date="2012-10" db="EMBL/GenBank/DDBJ databases">
        <authorList>
            <person name="Harkins D.M."/>
            <person name="Durkin A.S."/>
            <person name="Brinkac L.M."/>
            <person name="Haft D.H."/>
            <person name="Selengut J.D."/>
            <person name="Sanka R."/>
            <person name="DePew J."/>
            <person name="Purushe J."/>
            <person name="Whelen A.C."/>
            <person name="Vinetz J.M."/>
            <person name="Sutton G.G."/>
            <person name="Nierman W.C."/>
            <person name="Fouts D.E."/>
        </authorList>
    </citation>
    <scope>NUCLEOTIDE SEQUENCE [LARGE SCALE GENOMIC DNA]</scope>
    <source>
        <strain evidence="5 6">2006001853</strain>
    </source>
</reference>
<keyword evidence="3" id="KW-0472">Membrane</keyword>
<sequence length="137" mass="15817">MNKNVLIVDDNDRYADSLKVWFEKKGFEVIRAVNAAQGWEIYSKDRNFFHTIVTDITMETQTSGLWMIRKIHKDGYRGNKIIATTGFDFPGVMFFSSFILPYFAGIGWMVPKIPLKEGRVIFLSTYLKSNVSFESVL</sequence>
<dbReference type="Proteomes" id="UP000001338">
    <property type="component" value="Unassembled WGS sequence"/>
</dbReference>
<dbReference type="InterPro" id="IPR011006">
    <property type="entry name" value="CheY-like_superfamily"/>
</dbReference>
<feature type="domain" description="Response regulatory" evidence="4">
    <location>
        <begin position="4"/>
        <end position="137"/>
    </location>
</feature>
<dbReference type="EMBL" id="AFLV02000014">
    <property type="protein sequence ID" value="EKR65721.1"/>
    <property type="molecule type" value="Genomic_DNA"/>
</dbReference>
<feature type="modified residue" description="4-aspartylphosphate" evidence="2">
    <location>
        <position position="55"/>
    </location>
</feature>